<gene>
    <name evidence="1" type="ORF">L485_16795</name>
</gene>
<reference evidence="1 2" key="1">
    <citation type="journal article" date="2013" name="Genome Announc.">
        <title>Draft Genome Sequence of a Hexachlorocyclohexane-Degrading Bacterium, Sphingobium baderi Strain LL03T.</title>
        <authorList>
            <person name="Kaur J."/>
            <person name="Verma H."/>
            <person name="Tripathi C."/>
            <person name="Khurana J.P."/>
            <person name="Lal R."/>
        </authorList>
    </citation>
    <scope>NUCLEOTIDE SEQUENCE [LARGE SCALE GENOMIC DNA]</scope>
    <source>
        <strain evidence="1 2">LL03</strain>
    </source>
</reference>
<evidence type="ECO:0000313" key="2">
    <source>
        <dbReference type="Proteomes" id="UP000015524"/>
    </source>
</evidence>
<accession>T0GEW6</accession>
<dbReference type="AlphaFoldDB" id="T0GEW6"/>
<protein>
    <submittedName>
        <fullName evidence="1">Uncharacterized protein</fullName>
    </submittedName>
</protein>
<dbReference type="EMBL" id="ATIB01000079">
    <property type="protein sequence ID" value="EQA99206.1"/>
    <property type="molecule type" value="Genomic_DNA"/>
</dbReference>
<evidence type="ECO:0000313" key="1">
    <source>
        <dbReference type="EMBL" id="EQA99206.1"/>
    </source>
</evidence>
<name>T0GEW6_9SPHN</name>
<proteinExistence type="predicted"/>
<dbReference type="Proteomes" id="UP000015524">
    <property type="component" value="Unassembled WGS sequence"/>
</dbReference>
<sequence length="31" mass="3278">MCLVANCNSNYRINRTGAGLRENAPAVAIGK</sequence>
<comment type="caution">
    <text evidence="1">The sequence shown here is derived from an EMBL/GenBank/DDBJ whole genome shotgun (WGS) entry which is preliminary data.</text>
</comment>
<keyword evidence="2" id="KW-1185">Reference proteome</keyword>
<organism evidence="1 2">
    <name type="scientific">Sphingobium baderi LL03</name>
    <dbReference type="NCBI Taxonomy" id="1114964"/>
    <lineage>
        <taxon>Bacteria</taxon>
        <taxon>Pseudomonadati</taxon>
        <taxon>Pseudomonadota</taxon>
        <taxon>Alphaproteobacteria</taxon>
        <taxon>Sphingomonadales</taxon>
        <taxon>Sphingomonadaceae</taxon>
        <taxon>Sphingobium</taxon>
    </lineage>
</organism>